<organism evidence="2 3">
    <name type="scientific">Astrephomene gubernaculifera</name>
    <dbReference type="NCBI Taxonomy" id="47775"/>
    <lineage>
        <taxon>Eukaryota</taxon>
        <taxon>Viridiplantae</taxon>
        <taxon>Chlorophyta</taxon>
        <taxon>core chlorophytes</taxon>
        <taxon>Chlorophyceae</taxon>
        <taxon>CS clade</taxon>
        <taxon>Chlamydomonadales</taxon>
        <taxon>Astrephomenaceae</taxon>
        <taxon>Astrephomene</taxon>
    </lineage>
</organism>
<name>A0AAD3DHV3_9CHLO</name>
<feature type="non-terminal residue" evidence="2">
    <location>
        <position position="1"/>
    </location>
</feature>
<dbReference type="PANTHER" id="PTHR37203:SF3">
    <property type="entry name" value="SLR0975 PROTEIN"/>
    <property type="match status" value="1"/>
</dbReference>
<dbReference type="EMBL" id="BMAR01000001">
    <property type="protein sequence ID" value="GFR40261.1"/>
    <property type="molecule type" value="Genomic_DNA"/>
</dbReference>
<dbReference type="Proteomes" id="UP001054857">
    <property type="component" value="Unassembled WGS sequence"/>
</dbReference>
<evidence type="ECO:0000313" key="2">
    <source>
        <dbReference type="EMBL" id="GFR40261.1"/>
    </source>
</evidence>
<feature type="compositionally biased region" description="Acidic residues" evidence="1">
    <location>
        <begin position="94"/>
        <end position="103"/>
    </location>
</feature>
<reference evidence="2 3" key="1">
    <citation type="journal article" date="2021" name="Sci. Rep.">
        <title>Genome sequencing of the multicellular alga Astrephomene provides insights into convergent evolution of germ-soma differentiation.</title>
        <authorList>
            <person name="Yamashita S."/>
            <person name="Yamamoto K."/>
            <person name="Matsuzaki R."/>
            <person name="Suzuki S."/>
            <person name="Yamaguchi H."/>
            <person name="Hirooka S."/>
            <person name="Minakuchi Y."/>
            <person name="Miyagishima S."/>
            <person name="Kawachi M."/>
            <person name="Toyoda A."/>
            <person name="Nozaki H."/>
        </authorList>
    </citation>
    <scope>NUCLEOTIDE SEQUENCE [LARGE SCALE GENOMIC DNA]</scope>
    <source>
        <strain evidence="2 3">NIES-4017</strain>
    </source>
</reference>
<proteinExistence type="predicted"/>
<feature type="region of interest" description="Disordered" evidence="1">
    <location>
        <begin position="80"/>
        <end position="110"/>
    </location>
</feature>
<comment type="caution">
    <text evidence="2">The sequence shown here is derived from an EMBL/GenBank/DDBJ whole genome shotgun (WGS) entry which is preliminary data.</text>
</comment>
<sequence length="110" mass="12234">VAAWSKQAVLEAAQRSLTHATARYSALRGALSLLGPLLWGWLALDLALKAIGPDYARVVRAVFLLSQVRLVRTHGFVSSEMQRMGRQQAHDRYEDDSDAEDYQDPGAAYF</sequence>
<gene>
    <name evidence="2" type="ORF">Agub_g834</name>
</gene>
<dbReference type="AlphaFoldDB" id="A0AAD3DHV3"/>
<protein>
    <submittedName>
        <fullName evidence="2">Uncharacterized protein</fullName>
    </submittedName>
</protein>
<keyword evidence="3" id="KW-1185">Reference proteome</keyword>
<accession>A0AAD3DHV3</accession>
<evidence type="ECO:0000313" key="3">
    <source>
        <dbReference type="Proteomes" id="UP001054857"/>
    </source>
</evidence>
<evidence type="ECO:0000256" key="1">
    <source>
        <dbReference type="SAM" id="MobiDB-lite"/>
    </source>
</evidence>
<dbReference type="PANTHER" id="PTHR37203">
    <property type="match status" value="1"/>
</dbReference>